<gene>
    <name evidence="1" type="ORF">DP114_28090</name>
</gene>
<protein>
    <submittedName>
        <fullName evidence="1">Uncharacterized protein</fullName>
    </submittedName>
</protein>
<reference evidence="1 2" key="1">
    <citation type="submission" date="2018-06" db="EMBL/GenBank/DDBJ databases">
        <title>Comparative genomics of Brasilonema spp. strains.</title>
        <authorList>
            <person name="Alvarenga D.O."/>
            <person name="Fiore M.F."/>
            <person name="Varani A.M."/>
        </authorList>
    </citation>
    <scope>NUCLEOTIDE SEQUENCE [LARGE SCALE GENOMIC DNA]</scope>
    <source>
        <strain evidence="1 2">CENA114</strain>
    </source>
</reference>
<sequence>MITVTPEEISQFRSQLADNPQALVALDTIEECEGYLDDAVPLLVMRETAQEADRSLNDLLEKCRQFICQEEVRQFLESGLIAPVIEPLAASAGIPLGTATALSICVFKLGAKRFCNVPGSGA</sequence>
<evidence type="ECO:0000313" key="1">
    <source>
        <dbReference type="EMBL" id="QDL11238.1"/>
    </source>
</evidence>
<dbReference type="EMBL" id="CP030118">
    <property type="protein sequence ID" value="QDL11238.1"/>
    <property type="molecule type" value="Genomic_DNA"/>
</dbReference>
<keyword evidence="2" id="KW-1185">Reference proteome</keyword>
<dbReference type="KEGG" id="bsen:DP114_28090"/>
<dbReference type="Proteomes" id="UP000503129">
    <property type="component" value="Chromosome"/>
</dbReference>
<dbReference type="AlphaFoldDB" id="A0A856MKL8"/>
<proteinExistence type="predicted"/>
<organism evidence="1 2">
    <name type="scientific">Brasilonema sennae CENA114</name>
    <dbReference type="NCBI Taxonomy" id="415709"/>
    <lineage>
        <taxon>Bacteria</taxon>
        <taxon>Bacillati</taxon>
        <taxon>Cyanobacteriota</taxon>
        <taxon>Cyanophyceae</taxon>
        <taxon>Nostocales</taxon>
        <taxon>Scytonemataceae</taxon>
        <taxon>Brasilonema</taxon>
        <taxon>Bromeliae group (in: Brasilonema)</taxon>
    </lineage>
</organism>
<accession>A0A856MKL8</accession>
<name>A0A856MKL8_9CYAN</name>
<evidence type="ECO:0000313" key="2">
    <source>
        <dbReference type="Proteomes" id="UP000503129"/>
    </source>
</evidence>
<dbReference type="RefSeq" id="WP_169268650.1">
    <property type="nucleotide sequence ID" value="NZ_CAWOXK010000001.1"/>
</dbReference>